<dbReference type="InterPro" id="IPR005198">
    <property type="entry name" value="Glyco_hydro_76"/>
</dbReference>
<dbReference type="Gene3D" id="3.50.4.10">
    <property type="entry name" value="Hepatocyte Growth Factor"/>
    <property type="match status" value="1"/>
</dbReference>
<dbReference type="PANTHER" id="PTHR47791:SF2">
    <property type="entry name" value="ENDO MANNANASE, GH76 FAMILY (EUROFUNG)"/>
    <property type="match status" value="1"/>
</dbReference>
<reference evidence="1" key="1">
    <citation type="submission" date="2020-05" db="EMBL/GenBank/DDBJ databases">
        <title>Phylogenomic resolution of chytrid fungi.</title>
        <authorList>
            <person name="Stajich J.E."/>
            <person name="Amses K."/>
            <person name="Simmons R."/>
            <person name="Seto K."/>
            <person name="Myers J."/>
            <person name="Bonds A."/>
            <person name="Quandt C.A."/>
            <person name="Barry K."/>
            <person name="Liu P."/>
            <person name="Grigoriev I."/>
            <person name="Longcore J.E."/>
            <person name="James T.Y."/>
        </authorList>
    </citation>
    <scope>NUCLEOTIDE SEQUENCE</scope>
    <source>
        <strain evidence="1">JEL0513</strain>
    </source>
</reference>
<sequence>MTSISFQVGNNGAVQWAMGCDWPNGDIASVIDTGANCGTDCVNYSGCTHFTWTEYNGGTCWLKNSAVGAPVTTTQTDAMCGFTTTAGKNTGSGDVYASLAGLCSTAASALGGVSCPYAVGYDIATHLVALIQGDGTAGLWANPLSWQSGIGLWIVADWLTAVGGHSIDRLYFPIRYAADATAASNNNFVATGYTDDQAWWGNAVARLEQLTRSRGDVGNGQAQAQFVLTNNLLQTDSKCGGGIYWDPGNPSSTSKTTISAVLTMNLQMSINALQANSALVSGAVTLYNWLKSSGLLNAQTGVEQDGLDASTCAITNWTFSYEYGVLLQFLVRLGSLSGYSYAMTDAKVFAQHAVSIFANAGVYSDSCESGSCDSTGAIFRGPFFQGLAMYYQATNDQVIGTFIQNTYLAMLSTRANGQYPLAYSGSNTIQSNAGMNLIALFNDLALTVAATKLFTASTSADTALAGLLPFDGSASSLQACVCDDYACPFTHLMACFPAKGHENIASIGTSALLIGPATSVVVYAPNGGPSQLFTSSSWFVGNTWNGDIDSVDVNGPA</sequence>
<organism evidence="1 2">
    <name type="scientific">Physocladia obscura</name>
    <dbReference type="NCBI Taxonomy" id="109957"/>
    <lineage>
        <taxon>Eukaryota</taxon>
        <taxon>Fungi</taxon>
        <taxon>Fungi incertae sedis</taxon>
        <taxon>Chytridiomycota</taxon>
        <taxon>Chytridiomycota incertae sedis</taxon>
        <taxon>Chytridiomycetes</taxon>
        <taxon>Chytridiales</taxon>
        <taxon>Chytriomycetaceae</taxon>
        <taxon>Physocladia</taxon>
    </lineage>
</organism>
<dbReference type="Proteomes" id="UP001211907">
    <property type="component" value="Unassembled WGS sequence"/>
</dbReference>
<evidence type="ECO:0000313" key="2">
    <source>
        <dbReference type="Proteomes" id="UP001211907"/>
    </source>
</evidence>
<name>A0AAD5T2Y8_9FUNG</name>
<dbReference type="InterPro" id="IPR008928">
    <property type="entry name" value="6-hairpin_glycosidase_sf"/>
</dbReference>
<evidence type="ECO:0000313" key="1">
    <source>
        <dbReference type="EMBL" id="KAJ3115498.1"/>
    </source>
</evidence>
<dbReference type="Gene3D" id="1.50.10.20">
    <property type="match status" value="1"/>
</dbReference>
<dbReference type="EMBL" id="JADGJH010001287">
    <property type="protein sequence ID" value="KAJ3115498.1"/>
    <property type="molecule type" value="Genomic_DNA"/>
</dbReference>
<protein>
    <recommendedName>
        <fullName evidence="3">Mannan endo-1,6-alpha-mannosidase</fullName>
    </recommendedName>
</protein>
<gene>
    <name evidence="1" type="ORF">HK100_001324</name>
</gene>
<evidence type="ECO:0008006" key="3">
    <source>
        <dbReference type="Google" id="ProtNLM"/>
    </source>
</evidence>
<dbReference type="GO" id="GO:0005975">
    <property type="term" value="P:carbohydrate metabolic process"/>
    <property type="evidence" value="ECO:0007669"/>
    <property type="project" value="InterPro"/>
</dbReference>
<dbReference type="SUPFAM" id="SSF48208">
    <property type="entry name" value="Six-hairpin glycosidases"/>
    <property type="match status" value="1"/>
</dbReference>
<comment type="caution">
    <text evidence="1">The sequence shown here is derived from an EMBL/GenBank/DDBJ whole genome shotgun (WGS) entry which is preliminary data.</text>
</comment>
<accession>A0AAD5T2Y8</accession>
<dbReference type="PANTHER" id="PTHR47791">
    <property type="entry name" value="MEIOTICALLY UP-REGULATED GENE 191 PROTEIN"/>
    <property type="match status" value="1"/>
</dbReference>
<dbReference type="Pfam" id="PF03663">
    <property type="entry name" value="Glyco_hydro_76"/>
    <property type="match status" value="1"/>
</dbReference>
<proteinExistence type="predicted"/>
<keyword evidence="2" id="KW-1185">Reference proteome</keyword>
<dbReference type="AlphaFoldDB" id="A0AAD5T2Y8"/>
<dbReference type="InterPro" id="IPR053169">
    <property type="entry name" value="MUG_Protein"/>
</dbReference>